<protein>
    <submittedName>
        <fullName evidence="1">Uncharacterized protein</fullName>
    </submittedName>
</protein>
<dbReference type="EMBL" id="JAPKNK010000003">
    <property type="protein sequence ID" value="MCX5569627.1"/>
    <property type="molecule type" value="Genomic_DNA"/>
</dbReference>
<keyword evidence="2" id="KW-1185">Reference proteome</keyword>
<comment type="caution">
    <text evidence="1">The sequence shown here is derived from an EMBL/GenBank/DDBJ whole genome shotgun (WGS) entry which is preliminary data.</text>
</comment>
<proteinExistence type="predicted"/>
<accession>A0A9X3IL97</accession>
<dbReference type="Proteomes" id="UP001144805">
    <property type="component" value="Unassembled WGS sequence"/>
</dbReference>
<dbReference type="AlphaFoldDB" id="A0A9X3IL97"/>
<evidence type="ECO:0000313" key="1">
    <source>
        <dbReference type="EMBL" id="MCX5569627.1"/>
    </source>
</evidence>
<sequence length="158" mass="16660">MTIARIFSNETYERLKGAARDLIGAAGGPRRCQGITRGTESLLSRYGARQEEVFAPIDVIADLEKDAGEPIVTKLLAELSGHLLVPMPTSQSAANWFGHLSGVLTGGSQVEVALSDALADGRIDVNEAKALRAKVLEAMTQMASLGAALDQAIDGAKR</sequence>
<organism evidence="1 2">
    <name type="scientific">Kaistia nematophila</name>
    <dbReference type="NCBI Taxonomy" id="2994654"/>
    <lineage>
        <taxon>Bacteria</taxon>
        <taxon>Pseudomonadati</taxon>
        <taxon>Pseudomonadota</taxon>
        <taxon>Alphaproteobacteria</taxon>
        <taxon>Hyphomicrobiales</taxon>
        <taxon>Kaistiaceae</taxon>
        <taxon>Kaistia</taxon>
    </lineage>
</organism>
<name>A0A9X3IL97_9HYPH</name>
<reference evidence="1" key="1">
    <citation type="submission" date="2022-11" db="EMBL/GenBank/DDBJ databases">
        <title>Biodiversity and phylogenetic relationships of bacteria.</title>
        <authorList>
            <person name="Machado R.A.R."/>
            <person name="Bhat A."/>
            <person name="Loulou A."/>
            <person name="Kallel S."/>
        </authorList>
    </citation>
    <scope>NUCLEOTIDE SEQUENCE</scope>
    <source>
        <strain evidence="1">K-TC2</strain>
    </source>
</reference>
<dbReference type="RefSeq" id="WP_266338587.1">
    <property type="nucleotide sequence ID" value="NZ_JAPKNK010000003.1"/>
</dbReference>
<evidence type="ECO:0000313" key="2">
    <source>
        <dbReference type="Proteomes" id="UP001144805"/>
    </source>
</evidence>
<gene>
    <name evidence="1" type="ORF">OSH07_10530</name>
</gene>